<gene>
    <name evidence="1" type="ORF">S01H1_09890</name>
</gene>
<dbReference type="EMBL" id="BARS01005051">
    <property type="protein sequence ID" value="GAF68069.1"/>
    <property type="molecule type" value="Genomic_DNA"/>
</dbReference>
<reference evidence="1" key="1">
    <citation type="journal article" date="2014" name="Front. Microbiol.">
        <title>High frequency of phylogenetically diverse reductive dehalogenase-homologous genes in deep subseafloor sedimentary metagenomes.</title>
        <authorList>
            <person name="Kawai M."/>
            <person name="Futagami T."/>
            <person name="Toyoda A."/>
            <person name="Takaki Y."/>
            <person name="Nishi S."/>
            <person name="Hori S."/>
            <person name="Arai W."/>
            <person name="Tsubouchi T."/>
            <person name="Morono Y."/>
            <person name="Uchiyama I."/>
            <person name="Ito T."/>
            <person name="Fujiyama A."/>
            <person name="Inagaki F."/>
            <person name="Takami H."/>
        </authorList>
    </citation>
    <scope>NUCLEOTIDE SEQUENCE</scope>
    <source>
        <strain evidence="1">Expedition CK06-06</strain>
    </source>
</reference>
<comment type="caution">
    <text evidence="1">The sequence shown here is derived from an EMBL/GenBank/DDBJ whole genome shotgun (WGS) entry which is preliminary data.</text>
</comment>
<feature type="non-terminal residue" evidence="1">
    <location>
        <position position="82"/>
    </location>
</feature>
<accession>X0RGT0</accession>
<dbReference type="AlphaFoldDB" id="X0RGT0"/>
<protein>
    <submittedName>
        <fullName evidence="1">Uncharacterized protein</fullName>
    </submittedName>
</protein>
<evidence type="ECO:0000313" key="1">
    <source>
        <dbReference type="EMBL" id="GAF68069.1"/>
    </source>
</evidence>
<sequence length="82" mass="9414">MKAIATLSDRDMTFDSKTKRPTPVYWFNVEITEFDDIPIQDGFIEDDVAFISAVTAIRDAEEYPFHFASPRIYLGDDFQLTG</sequence>
<proteinExistence type="predicted"/>
<name>X0RGT0_9ZZZZ</name>
<organism evidence="1">
    <name type="scientific">marine sediment metagenome</name>
    <dbReference type="NCBI Taxonomy" id="412755"/>
    <lineage>
        <taxon>unclassified sequences</taxon>
        <taxon>metagenomes</taxon>
        <taxon>ecological metagenomes</taxon>
    </lineage>
</organism>